<evidence type="ECO:0000256" key="1">
    <source>
        <dbReference type="SAM" id="MobiDB-lite"/>
    </source>
</evidence>
<sequence length="110" mass="12194">MTILPALAKLPDLYDLALCLRSGTDSPLSHAQSSEASFRLLAGSSDSFGMTETEAYADQAKNGFLGRNKFYNALRHSTRSRRLDRAAPDKVRDMRGGSHQLDPWTVRHPC</sequence>
<proteinExistence type="predicted"/>
<evidence type="ECO:0000313" key="3">
    <source>
        <dbReference type="Proteomes" id="UP001367508"/>
    </source>
</evidence>
<accession>A0AAN9MZZ0</accession>
<evidence type="ECO:0000313" key="2">
    <source>
        <dbReference type="EMBL" id="KAK7361164.1"/>
    </source>
</evidence>
<dbReference type="AlphaFoldDB" id="A0AAN9MZZ0"/>
<dbReference type="EMBL" id="JAYMYQ010000001">
    <property type="protein sequence ID" value="KAK7361164.1"/>
    <property type="molecule type" value="Genomic_DNA"/>
</dbReference>
<dbReference type="Proteomes" id="UP001367508">
    <property type="component" value="Unassembled WGS sequence"/>
</dbReference>
<reference evidence="2 3" key="1">
    <citation type="submission" date="2024-01" db="EMBL/GenBank/DDBJ databases">
        <title>The genomes of 5 underutilized Papilionoideae crops provide insights into root nodulation and disease resistanc.</title>
        <authorList>
            <person name="Jiang F."/>
        </authorList>
    </citation>
    <scope>NUCLEOTIDE SEQUENCE [LARGE SCALE GENOMIC DNA]</scope>
    <source>
        <strain evidence="2">LVBAO_FW01</strain>
        <tissue evidence="2">Leaves</tissue>
    </source>
</reference>
<organism evidence="2 3">
    <name type="scientific">Canavalia gladiata</name>
    <name type="common">Sword bean</name>
    <name type="synonym">Dolichos gladiatus</name>
    <dbReference type="NCBI Taxonomy" id="3824"/>
    <lineage>
        <taxon>Eukaryota</taxon>
        <taxon>Viridiplantae</taxon>
        <taxon>Streptophyta</taxon>
        <taxon>Embryophyta</taxon>
        <taxon>Tracheophyta</taxon>
        <taxon>Spermatophyta</taxon>
        <taxon>Magnoliopsida</taxon>
        <taxon>eudicotyledons</taxon>
        <taxon>Gunneridae</taxon>
        <taxon>Pentapetalae</taxon>
        <taxon>rosids</taxon>
        <taxon>fabids</taxon>
        <taxon>Fabales</taxon>
        <taxon>Fabaceae</taxon>
        <taxon>Papilionoideae</taxon>
        <taxon>50 kb inversion clade</taxon>
        <taxon>NPAAA clade</taxon>
        <taxon>indigoferoid/millettioid clade</taxon>
        <taxon>Phaseoleae</taxon>
        <taxon>Canavalia</taxon>
    </lineage>
</organism>
<feature type="compositionally biased region" description="Basic and acidic residues" evidence="1">
    <location>
        <begin position="81"/>
        <end position="96"/>
    </location>
</feature>
<comment type="caution">
    <text evidence="2">The sequence shown here is derived from an EMBL/GenBank/DDBJ whole genome shotgun (WGS) entry which is preliminary data.</text>
</comment>
<feature type="region of interest" description="Disordered" evidence="1">
    <location>
        <begin position="79"/>
        <end position="110"/>
    </location>
</feature>
<gene>
    <name evidence="2" type="ORF">VNO77_03210</name>
</gene>
<protein>
    <submittedName>
        <fullName evidence="2">Uncharacterized protein</fullName>
    </submittedName>
</protein>
<keyword evidence="3" id="KW-1185">Reference proteome</keyword>
<name>A0AAN9MZZ0_CANGL</name>